<protein>
    <submittedName>
        <fullName evidence="2">Uncharacterized protein</fullName>
    </submittedName>
</protein>
<feature type="compositionally biased region" description="Gly residues" evidence="1">
    <location>
        <begin position="15"/>
        <end position="41"/>
    </location>
</feature>
<name>F4WFA1_ACREC</name>
<dbReference type="EMBL" id="GL888115">
    <property type="protein sequence ID" value="EGI67152.1"/>
    <property type="molecule type" value="Genomic_DNA"/>
</dbReference>
<reference evidence="2" key="1">
    <citation type="submission" date="2011-02" db="EMBL/GenBank/DDBJ databases">
        <title>The genome of the leaf-cutting ant Acromyrmex echinatior suggests key adaptations to social evolution and fungus farming.</title>
        <authorList>
            <person name="Nygaard S."/>
            <person name="Zhang G."/>
        </authorList>
    </citation>
    <scope>NUCLEOTIDE SEQUENCE</scope>
</reference>
<gene>
    <name evidence="2" type="ORF">G5I_04308</name>
</gene>
<keyword evidence="3" id="KW-1185">Reference proteome</keyword>
<dbReference type="Proteomes" id="UP000007755">
    <property type="component" value="Unassembled WGS sequence"/>
</dbReference>
<evidence type="ECO:0000313" key="2">
    <source>
        <dbReference type="EMBL" id="EGI67152.1"/>
    </source>
</evidence>
<proteinExistence type="predicted"/>
<evidence type="ECO:0000256" key="1">
    <source>
        <dbReference type="SAM" id="MobiDB-lite"/>
    </source>
</evidence>
<evidence type="ECO:0000313" key="3">
    <source>
        <dbReference type="Proteomes" id="UP000007755"/>
    </source>
</evidence>
<sequence length="152" mass="15786">MSSGAKRLVQSLRGRTGGRGTGGGRSDAGAGEDSGVGGGGASTSATRLCHYDSGHELDEISVIGATVRDNEGLTTPTTPCHCRSIKYGSGQTLCSIAGLPPAPAIPAHRAQSDLDIKLRLPLNDHDDGAIRAIVVDFGNIFDRKREKLYVSL</sequence>
<dbReference type="OrthoDB" id="421226at2759"/>
<organism evidence="3">
    <name type="scientific">Acromyrmex echinatior</name>
    <name type="common">Panamanian leafcutter ant</name>
    <name type="synonym">Acromyrmex octospinosus echinatior</name>
    <dbReference type="NCBI Taxonomy" id="103372"/>
    <lineage>
        <taxon>Eukaryota</taxon>
        <taxon>Metazoa</taxon>
        <taxon>Ecdysozoa</taxon>
        <taxon>Arthropoda</taxon>
        <taxon>Hexapoda</taxon>
        <taxon>Insecta</taxon>
        <taxon>Pterygota</taxon>
        <taxon>Neoptera</taxon>
        <taxon>Endopterygota</taxon>
        <taxon>Hymenoptera</taxon>
        <taxon>Apocrita</taxon>
        <taxon>Aculeata</taxon>
        <taxon>Formicoidea</taxon>
        <taxon>Formicidae</taxon>
        <taxon>Myrmicinae</taxon>
        <taxon>Acromyrmex</taxon>
    </lineage>
</organism>
<accession>F4WFA1</accession>
<dbReference type="AlphaFoldDB" id="F4WFA1"/>
<dbReference type="InParanoid" id="F4WFA1"/>
<feature type="region of interest" description="Disordered" evidence="1">
    <location>
        <begin position="1"/>
        <end position="42"/>
    </location>
</feature>